<dbReference type="EMBL" id="SNRY01002616">
    <property type="protein sequence ID" value="KAA6324243.1"/>
    <property type="molecule type" value="Genomic_DNA"/>
</dbReference>
<evidence type="ECO:0000256" key="6">
    <source>
        <dbReference type="ARBA" id="ARBA00023002"/>
    </source>
</evidence>
<dbReference type="PANTHER" id="PTHR11911">
    <property type="entry name" value="INOSINE-5-MONOPHOSPHATE DEHYDROGENASE RELATED"/>
    <property type="match status" value="1"/>
</dbReference>
<dbReference type="EC" id="1.1.1.205" evidence="10"/>
<dbReference type="GO" id="GO:0006183">
    <property type="term" value="P:GTP biosynthetic process"/>
    <property type="evidence" value="ECO:0007669"/>
    <property type="project" value="TreeGrafter"/>
</dbReference>
<dbReference type="InterPro" id="IPR015875">
    <property type="entry name" value="IMP_DH/GMP_Rdtase_CS"/>
</dbReference>
<dbReference type="SUPFAM" id="SSF51412">
    <property type="entry name" value="Inosine monophosphate dehydrogenase (IMPDH)"/>
    <property type="match status" value="1"/>
</dbReference>
<comment type="catalytic activity">
    <reaction evidence="8">
        <text>IMP + NAD(+) + H2O = XMP + NADH + H(+)</text>
        <dbReference type="Rhea" id="RHEA:11708"/>
        <dbReference type="ChEBI" id="CHEBI:15377"/>
        <dbReference type="ChEBI" id="CHEBI:15378"/>
        <dbReference type="ChEBI" id="CHEBI:57464"/>
        <dbReference type="ChEBI" id="CHEBI:57540"/>
        <dbReference type="ChEBI" id="CHEBI:57945"/>
        <dbReference type="ChEBI" id="CHEBI:58053"/>
        <dbReference type="EC" id="1.1.1.205"/>
    </reaction>
</comment>
<dbReference type="SMART" id="SM01240">
    <property type="entry name" value="IMPDH"/>
    <property type="match status" value="1"/>
</dbReference>
<reference evidence="10" key="1">
    <citation type="submission" date="2019-03" db="EMBL/GenBank/DDBJ databases">
        <title>Single cell metagenomics reveals metabolic interactions within the superorganism composed of flagellate Streblomastix strix and complex community of Bacteroidetes bacteria on its surface.</title>
        <authorList>
            <person name="Treitli S.C."/>
            <person name="Kolisko M."/>
            <person name="Husnik F."/>
            <person name="Keeling P."/>
            <person name="Hampl V."/>
        </authorList>
    </citation>
    <scope>NUCLEOTIDE SEQUENCE</scope>
    <source>
        <strain evidence="10">STM</strain>
    </source>
</reference>
<name>A0A5J4QUI5_9ZZZZ</name>
<evidence type="ECO:0000256" key="8">
    <source>
        <dbReference type="ARBA" id="ARBA00048028"/>
    </source>
</evidence>
<dbReference type="PANTHER" id="PTHR11911:SF111">
    <property type="entry name" value="INOSINE-5'-MONOPHOSPHATE DEHYDROGENASE"/>
    <property type="match status" value="1"/>
</dbReference>
<dbReference type="GO" id="GO:0003938">
    <property type="term" value="F:IMP dehydrogenase activity"/>
    <property type="evidence" value="ECO:0007669"/>
    <property type="project" value="UniProtKB-EC"/>
</dbReference>
<evidence type="ECO:0000256" key="1">
    <source>
        <dbReference type="ARBA" id="ARBA00001958"/>
    </source>
</evidence>
<evidence type="ECO:0000313" key="10">
    <source>
        <dbReference type="EMBL" id="KAA6324243.1"/>
    </source>
</evidence>
<dbReference type="AlphaFoldDB" id="A0A5J4QUI5"/>
<dbReference type="Gene3D" id="3.20.20.70">
    <property type="entry name" value="Aldolase class I"/>
    <property type="match status" value="1"/>
</dbReference>
<comment type="similarity">
    <text evidence="2">Belongs to the IMPDH/GMPR family.</text>
</comment>
<keyword evidence="7" id="KW-0520">NAD</keyword>
<dbReference type="InterPro" id="IPR001093">
    <property type="entry name" value="IMP_DH_GMPRt"/>
</dbReference>
<keyword evidence="5" id="KW-0630">Potassium</keyword>
<keyword evidence="4" id="KW-0658">Purine biosynthesis</keyword>
<evidence type="ECO:0000256" key="3">
    <source>
        <dbReference type="ARBA" id="ARBA00022749"/>
    </source>
</evidence>
<evidence type="ECO:0000256" key="2">
    <source>
        <dbReference type="ARBA" id="ARBA00005502"/>
    </source>
</evidence>
<keyword evidence="6 10" id="KW-0560">Oxidoreductase</keyword>
<evidence type="ECO:0000256" key="4">
    <source>
        <dbReference type="ARBA" id="ARBA00022755"/>
    </source>
</evidence>
<evidence type="ECO:0000256" key="7">
    <source>
        <dbReference type="ARBA" id="ARBA00023027"/>
    </source>
</evidence>
<proteinExistence type="inferred from homology"/>
<feature type="domain" description="IMP dehydrogenase/GMP reductase" evidence="9">
    <location>
        <begin position="2"/>
        <end position="201"/>
    </location>
</feature>
<comment type="cofactor">
    <cofactor evidence="1">
        <name>K(+)</name>
        <dbReference type="ChEBI" id="CHEBI:29103"/>
    </cofactor>
</comment>
<dbReference type="GO" id="GO:0006177">
    <property type="term" value="P:GMP biosynthetic process"/>
    <property type="evidence" value="ECO:0007669"/>
    <property type="project" value="UniProtKB-KW"/>
</dbReference>
<keyword evidence="3" id="KW-0332">GMP biosynthesis</keyword>
<evidence type="ECO:0000256" key="5">
    <source>
        <dbReference type="ARBA" id="ARBA00022958"/>
    </source>
</evidence>
<dbReference type="Pfam" id="PF00478">
    <property type="entry name" value="IMPDH"/>
    <property type="match status" value="1"/>
</dbReference>
<evidence type="ECO:0000259" key="9">
    <source>
        <dbReference type="Pfam" id="PF00478"/>
    </source>
</evidence>
<dbReference type="CDD" id="cd00381">
    <property type="entry name" value="IMPDH"/>
    <property type="match status" value="1"/>
</dbReference>
<organism evidence="10">
    <name type="scientific">termite gut metagenome</name>
    <dbReference type="NCBI Taxonomy" id="433724"/>
    <lineage>
        <taxon>unclassified sequences</taxon>
        <taxon>metagenomes</taxon>
        <taxon>organismal metagenomes</taxon>
    </lineage>
</organism>
<accession>A0A5J4QUI5</accession>
<comment type="caution">
    <text evidence="10">The sequence shown here is derived from an EMBL/GenBank/DDBJ whole genome shotgun (WGS) entry which is preliminary data.</text>
</comment>
<dbReference type="FunFam" id="3.20.20.70:FF:000424">
    <property type="entry name" value="Inosine-5'-monophosphate dehydrogenase 2"/>
    <property type="match status" value="1"/>
</dbReference>
<dbReference type="PROSITE" id="PS00487">
    <property type="entry name" value="IMP_DH_GMP_RED"/>
    <property type="match status" value="1"/>
</dbReference>
<protein>
    <submittedName>
        <fullName evidence="10">Inosine-5'-monophosphate dehydrogenase</fullName>
        <ecNumber evidence="10">1.1.1.205</ecNumber>
    </submittedName>
</protein>
<sequence length="216" mass="22417">MVVGNIATGEAAKTLVDAGADGVKVGIGPGSICTTRIIAGVGVPQLSAIYDVAKALKGTDIPLIADGGLRYSGDIVKALAAGGYSVMIGSLVAGTEESPGETIIFNGRKFKSYRGMGSLEAMEEGSKDRYFQSGEIDAKKLVPEGIAARVPYKGTLYEVIYQLSGGLRAGMGYCGAANIGKLHNAKFARITNAGVMESHPHDVTITSESPNYSRPE</sequence>
<dbReference type="InterPro" id="IPR005990">
    <property type="entry name" value="IMP_DH"/>
</dbReference>
<dbReference type="InterPro" id="IPR013785">
    <property type="entry name" value="Aldolase_TIM"/>
</dbReference>
<gene>
    <name evidence="10" type="ORF">EZS27_026403</name>
</gene>